<dbReference type="Proteomes" id="UP000265520">
    <property type="component" value="Unassembled WGS sequence"/>
</dbReference>
<evidence type="ECO:0000313" key="1">
    <source>
        <dbReference type="EMBL" id="MCI86272.1"/>
    </source>
</evidence>
<sequence length="68" mass="8037">QTTAEVKWISIPREPKVEVDKKMSCVKGATPREWDICYAFYKEQQMNDEKSEALVKAREETKRTYPLK</sequence>
<organism evidence="1 2">
    <name type="scientific">Trifolium medium</name>
    <dbReference type="NCBI Taxonomy" id="97028"/>
    <lineage>
        <taxon>Eukaryota</taxon>
        <taxon>Viridiplantae</taxon>
        <taxon>Streptophyta</taxon>
        <taxon>Embryophyta</taxon>
        <taxon>Tracheophyta</taxon>
        <taxon>Spermatophyta</taxon>
        <taxon>Magnoliopsida</taxon>
        <taxon>eudicotyledons</taxon>
        <taxon>Gunneridae</taxon>
        <taxon>Pentapetalae</taxon>
        <taxon>rosids</taxon>
        <taxon>fabids</taxon>
        <taxon>Fabales</taxon>
        <taxon>Fabaceae</taxon>
        <taxon>Papilionoideae</taxon>
        <taxon>50 kb inversion clade</taxon>
        <taxon>NPAAA clade</taxon>
        <taxon>Hologalegina</taxon>
        <taxon>IRL clade</taxon>
        <taxon>Trifolieae</taxon>
        <taxon>Trifolium</taxon>
    </lineage>
</organism>
<protein>
    <submittedName>
        <fullName evidence="1">Uncharacterized protein</fullName>
    </submittedName>
</protein>
<feature type="non-terminal residue" evidence="1">
    <location>
        <position position="1"/>
    </location>
</feature>
<proteinExistence type="predicted"/>
<dbReference type="AlphaFoldDB" id="A0A392VFN8"/>
<dbReference type="EMBL" id="LXQA011135852">
    <property type="protein sequence ID" value="MCI86272.1"/>
    <property type="molecule type" value="Genomic_DNA"/>
</dbReference>
<keyword evidence="2" id="KW-1185">Reference proteome</keyword>
<evidence type="ECO:0000313" key="2">
    <source>
        <dbReference type="Proteomes" id="UP000265520"/>
    </source>
</evidence>
<reference evidence="1 2" key="1">
    <citation type="journal article" date="2018" name="Front. Plant Sci.">
        <title>Red Clover (Trifolium pratense) and Zigzag Clover (T. medium) - A Picture of Genomic Similarities and Differences.</title>
        <authorList>
            <person name="Dluhosova J."/>
            <person name="Istvanek J."/>
            <person name="Nedelnik J."/>
            <person name="Repkova J."/>
        </authorList>
    </citation>
    <scope>NUCLEOTIDE SEQUENCE [LARGE SCALE GENOMIC DNA]</scope>
    <source>
        <strain evidence="2">cv. 10/8</strain>
        <tissue evidence="1">Leaf</tissue>
    </source>
</reference>
<accession>A0A392VFN8</accession>
<comment type="caution">
    <text evidence="1">The sequence shown here is derived from an EMBL/GenBank/DDBJ whole genome shotgun (WGS) entry which is preliminary data.</text>
</comment>
<name>A0A392VFN8_9FABA</name>